<keyword evidence="1" id="KW-0694">RNA-binding</keyword>
<dbReference type="SMART" id="SM00360">
    <property type="entry name" value="RRM"/>
    <property type="match status" value="1"/>
</dbReference>
<evidence type="ECO:0000256" key="1">
    <source>
        <dbReference type="PROSITE-ProRule" id="PRU00176"/>
    </source>
</evidence>
<dbReference type="InterPro" id="IPR012677">
    <property type="entry name" value="Nucleotide-bd_a/b_plait_sf"/>
</dbReference>
<gene>
    <name evidence="4" type="ORF">GSLYS_00012545001</name>
</gene>
<dbReference type="GO" id="GO:0006302">
    <property type="term" value="P:double-strand break repair"/>
    <property type="evidence" value="ECO:0007669"/>
    <property type="project" value="UniProtKB-ARBA"/>
</dbReference>
<evidence type="ECO:0000313" key="4">
    <source>
        <dbReference type="EMBL" id="CAL1538724.1"/>
    </source>
</evidence>
<dbReference type="SUPFAM" id="SSF54768">
    <property type="entry name" value="dsRNA-binding domain-like"/>
    <property type="match status" value="1"/>
</dbReference>
<feature type="domain" description="RRM" evidence="3">
    <location>
        <begin position="17"/>
        <end position="121"/>
    </location>
</feature>
<dbReference type="PANTHER" id="PTHR31164:SF1">
    <property type="entry name" value="RAD52 MOTIF-CONTAINING PROTEIN 1"/>
    <property type="match status" value="1"/>
</dbReference>
<dbReference type="InterPro" id="IPR000504">
    <property type="entry name" value="RRM_dom"/>
</dbReference>
<protein>
    <recommendedName>
        <fullName evidence="3">RRM domain-containing protein</fullName>
    </recommendedName>
</protein>
<dbReference type="Gene3D" id="3.30.70.330">
    <property type="match status" value="1"/>
</dbReference>
<dbReference type="GO" id="GO:0006310">
    <property type="term" value="P:DNA recombination"/>
    <property type="evidence" value="ECO:0007669"/>
    <property type="project" value="UniProtKB-ARBA"/>
</dbReference>
<evidence type="ECO:0000256" key="2">
    <source>
        <dbReference type="SAM" id="MobiDB-lite"/>
    </source>
</evidence>
<dbReference type="Gene3D" id="3.30.390.80">
    <property type="entry name" value="DNA repair protein Rad52/59/22"/>
    <property type="match status" value="1"/>
</dbReference>
<reference evidence="4 5" key="1">
    <citation type="submission" date="2024-04" db="EMBL/GenBank/DDBJ databases">
        <authorList>
            <consortium name="Genoscope - CEA"/>
            <person name="William W."/>
        </authorList>
    </citation>
    <scope>NUCLEOTIDE SEQUENCE [LARGE SCALE GENOMIC DNA]</scope>
</reference>
<organism evidence="4 5">
    <name type="scientific">Lymnaea stagnalis</name>
    <name type="common">Great pond snail</name>
    <name type="synonym">Helix stagnalis</name>
    <dbReference type="NCBI Taxonomy" id="6523"/>
    <lineage>
        <taxon>Eukaryota</taxon>
        <taxon>Metazoa</taxon>
        <taxon>Spiralia</taxon>
        <taxon>Lophotrochozoa</taxon>
        <taxon>Mollusca</taxon>
        <taxon>Gastropoda</taxon>
        <taxon>Heterobranchia</taxon>
        <taxon>Euthyneura</taxon>
        <taxon>Panpulmonata</taxon>
        <taxon>Hygrophila</taxon>
        <taxon>Lymnaeoidea</taxon>
        <taxon>Lymnaeidae</taxon>
        <taxon>Lymnaea</taxon>
    </lineage>
</organism>
<dbReference type="InterPro" id="IPR035979">
    <property type="entry name" value="RBD_domain_sf"/>
</dbReference>
<dbReference type="InterPro" id="IPR042525">
    <property type="entry name" value="Rad52_Rad59_Rad22_sf"/>
</dbReference>
<evidence type="ECO:0000313" key="5">
    <source>
        <dbReference type="Proteomes" id="UP001497497"/>
    </source>
</evidence>
<dbReference type="AlphaFoldDB" id="A0AAV2HYM9"/>
<dbReference type="GO" id="GO:0005730">
    <property type="term" value="C:nucleolus"/>
    <property type="evidence" value="ECO:0007669"/>
    <property type="project" value="TreeGrafter"/>
</dbReference>
<dbReference type="InterPro" id="IPR057652">
    <property type="entry name" value="DSRM_RDM1"/>
</dbReference>
<dbReference type="GO" id="GO:0003723">
    <property type="term" value="F:RNA binding"/>
    <property type="evidence" value="ECO:0007669"/>
    <property type="project" value="UniProtKB-UniRule"/>
</dbReference>
<name>A0AAV2HYM9_LYMST</name>
<accession>A0AAV2HYM9</accession>
<dbReference type="PROSITE" id="PS50102">
    <property type="entry name" value="RRM"/>
    <property type="match status" value="1"/>
</dbReference>
<keyword evidence="5" id="KW-1185">Reference proteome</keyword>
<feature type="compositionally biased region" description="Acidic residues" evidence="2">
    <location>
        <begin position="270"/>
        <end position="291"/>
    </location>
</feature>
<dbReference type="Pfam" id="PF25517">
    <property type="entry name" value="DSRM_RDM1"/>
    <property type="match status" value="1"/>
</dbReference>
<dbReference type="Proteomes" id="UP001497497">
    <property type="component" value="Unassembled WGS sequence"/>
</dbReference>
<dbReference type="SUPFAM" id="SSF54928">
    <property type="entry name" value="RNA-binding domain, RBD"/>
    <property type="match status" value="1"/>
</dbReference>
<dbReference type="PANTHER" id="PTHR31164">
    <property type="entry name" value="RAD52 MOTIF-CONTAINING PROTEIN 1"/>
    <property type="match status" value="1"/>
</dbReference>
<feature type="region of interest" description="Disordered" evidence="2">
    <location>
        <begin position="266"/>
        <end position="291"/>
    </location>
</feature>
<sequence length="309" mass="34611">MYQIELIEFLKPMEDAKNLFVGNINVKSDTMDPETLKLVFYKSFSRFGILFEVKVFFYTSLTSTKAIDSNTCNKDGEAKKQTSHYAFVKFYSKMSAQQAKSSLHLTSIVGTDACKVDYAKRKKISENDKQVLYITQCYDLANFYLGFNGWSSAIKQLTVDTAETDSSANEETCRATCIVDLHIHKSGLKVTGLGISETSFSCRDLTSKIQAFAVGKKRSHQNAIQNAFSKVILIVLSNGKVSAAINSNVKEHVEEFKPEYGYLSVNNLEQEPEESSDEQEPEESSDDEDLEILDRRNISILQGLGQDVG</sequence>
<evidence type="ECO:0000259" key="3">
    <source>
        <dbReference type="PROSITE" id="PS50102"/>
    </source>
</evidence>
<proteinExistence type="predicted"/>
<dbReference type="EMBL" id="CAXITT010000310">
    <property type="protein sequence ID" value="CAL1538724.1"/>
    <property type="molecule type" value="Genomic_DNA"/>
</dbReference>
<dbReference type="InterPro" id="IPR040224">
    <property type="entry name" value="RDM1"/>
</dbReference>
<comment type="caution">
    <text evidence="4">The sequence shown here is derived from an EMBL/GenBank/DDBJ whole genome shotgun (WGS) entry which is preliminary data.</text>
</comment>